<feature type="repeat" description="WD" evidence="3">
    <location>
        <begin position="276"/>
        <end position="308"/>
    </location>
</feature>
<accession>A0A1I7RTJ6</accession>
<dbReference type="Proteomes" id="UP000095284">
    <property type="component" value="Unplaced"/>
</dbReference>
<gene>
    <name evidence="5" type="ORF">BXYJ_LOCUS11381</name>
</gene>
<evidence type="ECO:0000256" key="1">
    <source>
        <dbReference type="ARBA" id="ARBA00022574"/>
    </source>
</evidence>
<proteinExistence type="predicted"/>
<dbReference type="EMBL" id="CAJFDI010000005">
    <property type="protein sequence ID" value="CAD5231238.1"/>
    <property type="molecule type" value="Genomic_DNA"/>
</dbReference>
<dbReference type="GO" id="GO:0005656">
    <property type="term" value="C:nuclear pre-replicative complex"/>
    <property type="evidence" value="ECO:0007669"/>
    <property type="project" value="TreeGrafter"/>
</dbReference>
<feature type="compositionally biased region" description="Basic and acidic residues" evidence="4">
    <location>
        <begin position="385"/>
        <end position="400"/>
    </location>
</feature>
<dbReference type="GO" id="GO:0006364">
    <property type="term" value="P:rRNA processing"/>
    <property type="evidence" value="ECO:0007669"/>
    <property type="project" value="TreeGrafter"/>
</dbReference>
<dbReference type="InterPro" id="IPR045227">
    <property type="entry name" value="WDR18/Ipi3/RID3"/>
</dbReference>
<dbReference type="GO" id="GO:0120330">
    <property type="term" value="C:rixosome complex"/>
    <property type="evidence" value="ECO:0007669"/>
    <property type="project" value="TreeGrafter"/>
</dbReference>
<keyword evidence="7" id="KW-1185">Reference proteome</keyword>
<keyword evidence="1 3" id="KW-0853">WD repeat</keyword>
<feature type="region of interest" description="Disordered" evidence="4">
    <location>
        <begin position="385"/>
        <end position="453"/>
    </location>
</feature>
<reference evidence="8" key="1">
    <citation type="submission" date="2016-11" db="UniProtKB">
        <authorList>
            <consortium name="WormBaseParasite"/>
        </authorList>
    </citation>
    <scope>IDENTIFICATION</scope>
</reference>
<dbReference type="OrthoDB" id="756370at2759"/>
<sequence length="494" mass="55138">MTSKPEFLLLSAQSESPYSTSYIDPSTGHALWSHKGNELRGSAVKFAEPVGRKGDVMLVGSASQNLLAIVSAAKFQPISCFVNSPVDSCAVDSTGTFVYLALQHKIFTFNIKTGEMIKVSSNSMAQFNRIVLSPDGKLMAVPSIEDGAVFIFKTIDLIVRGVLSEDTTPYKTLRYHRLPVTDLCFGPLDSSRLLTVSSDHSMVLWSIREEIPVIKMNVDEKLTSGFLNATELRIFLGSESGKLISISTEAARFNIAENDFLRAQGTDEEDNSLQIVDKHPSPILRIALNTDECKGASGDADGVVYIWDSYNLQTMFKIQKAGPITTLRFVPGFRSVTETDYVVDTTSVKPLHRELSRAESARITLHFGDDERWNKQVQALDDWMNSKEKAETSSSPEKKVLRPPTKRKSTESFVPLRTLSKSARRRLTKKRRQNPEEPDIIEVEEEATASEKAHSLAEFTALQAEMEKILKENEKLKSENKKLFEFAKKQLDGE</sequence>
<organism evidence="6 8">
    <name type="scientific">Bursaphelenchus xylophilus</name>
    <name type="common">Pinewood nematode worm</name>
    <name type="synonym">Aphelenchoides xylophilus</name>
    <dbReference type="NCBI Taxonomy" id="6326"/>
    <lineage>
        <taxon>Eukaryota</taxon>
        <taxon>Metazoa</taxon>
        <taxon>Ecdysozoa</taxon>
        <taxon>Nematoda</taxon>
        <taxon>Chromadorea</taxon>
        <taxon>Rhabditida</taxon>
        <taxon>Tylenchina</taxon>
        <taxon>Tylenchomorpha</taxon>
        <taxon>Aphelenchoidea</taxon>
        <taxon>Aphelenchoididae</taxon>
        <taxon>Bursaphelenchus</taxon>
    </lineage>
</organism>
<dbReference type="SMART" id="SM00320">
    <property type="entry name" value="WD40"/>
    <property type="match status" value="2"/>
</dbReference>
<dbReference type="Proteomes" id="UP000582659">
    <property type="component" value="Unassembled WGS sequence"/>
</dbReference>
<feature type="compositionally biased region" description="Acidic residues" evidence="4">
    <location>
        <begin position="436"/>
        <end position="448"/>
    </location>
</feature>
<dbReference type="InterPro" id="IPR036322">
    <property type="entry name" value="WD40_repeat_dom_sf"/>
</dbReference>
<reference evidence="5" key="2">
    <citation type="submission" date="2020-09" db="EMBL/GenBank/DDBJ databases">
        <authorList>
            <person name="Kikuchi T."/>
        </authorList>
    </citation>
    <scope>NUCLEOTIDE SEQUENCE</scope>
    <source>
        <strain evidence="5">Ka4C1</strain>
    </source>
</reference>
<evidence type="ECO:0000313" key="5">
    <source>
        <dbReference type="EMBL" id="CAD5231238.1"/>
    </source>
</evidence>
<evidence type="ECO:0000313" key="7">
    <source>
        <dbReference type="Proteomes" id="UP000659654"/>
    </source>
</evidence>
<evidence type="ECO:0000256" key="2">
    <source>
        <dbReference type="ARBA" id="ARBA00022737"/>
    </source>
</evidence>
<dbReference type="PROSITE" id="PS50082">
    <property type="entry name" value="WD_REPEATS_2"/>
    <property type="match status" value="2"/>
</dbReference>
<feature type="repeat" description="WD" evidence="3">
    <location>
        <begin position="173"/>
        <end position="215"/>
    </location>
</feature>
<dbReference type="Pfam" id="PF00400">
    <property type="entry name" value="WD40"/>
    <property type="match status" value="2"/>
</dbReference>
<dbReference type="WBParaSite" id="BXY_0405100.1">
    <property type="protein sequence ID" value="BXY_0405100.1"/>
    <property type="gene ID" value="BXY_0405100"/>
</dbReference>
<dbReference type="InterPro" id="IPR015943">
    <property type="entry name" value="WD40/YVTN_repeat-like_dom_sf"/>
</dbReference>
<evidence type="ECO:0000313" key="6">
    <source>
        <dbReference type="Proteomes" id="UP000095284"/>
    </source>
</evidence>
<dbReference type="PANTHER" id="PTHR18763">
    <property type="entry name" value="WD-REPEAT PROTEIN 18"/>
    <property type="match status" value="1"/>
</dbReference>
<dbReference type="Gene3D" id="2.130.10.10">
    <property type="entry name" value="YVTN repeat-like/Quinoprotein amine dehydrogenase"/>
    <property type="match status" value="2"/>
</dbReference>
<dbReference type="EMBL" id="CAJFCV020000005">
    <property type="protein sequence ID" value="CAG9122393.1"/>
    <property type="molecule type" value="Genomic_DNA"/>
</dbReference>
<dbReference type="AlphaFoldDB" id="A0A1I7RTJ6"/>
<protein>
    <submittedName>
        <fullName evidence="5">(pine wood nematode) hypothetical protein</fullName>
    </submittedName>
</protein>
<dbReference type="PANTHER" id="PTHR18763:SF0">
    <property type="entry name" value="WD REPEAT-CONTAINING PROTEIN 18"/>
    <property type="match status" value="1"/>
</dbReference>
<dbReference type="Proteomes" id="UP000659654">
    <property type="component" value="Unassembled WGS sequence"/>
</dbReference>
<dbReference type="SMR" id="A0A1I7RTJ6"/>
<dbReference type="InterPro" id="IPR001680">
    <property type="entry name" value="WD40_rpt"/>
</dbReference>
<evidence type="ECO:0000256" key="4">
    <source>
        <dbReference type="SAM" id="MobiDB-lite"/>
    </source>
</evidence>
<dbReference type="GO" id="GO:0006261">
    <property type="term" value="P:DNA-templated DNA replication"/>
    <property type="evidence" value="ECO:0007669"/>
    <property type="project" value="TreeGrafter"/>
</dbReference>
<evidence type="ECO:0000313" key="8">
    <source>
        <dbReference type="WBParaSite" id="BXY_0405100.1"/>
    </source>
</evidence>
<dbReference type="eggNOG" id="KOG0646">
    <property type="taxonomic scope" value="Eukaryota"/>
</dbReference>
<evidence type="ECO:0000256" key="3">
    <source>
        <dbReference type="PROSITE-ProRule" id="PRU00221"/>
    </source>
</evidence>
<name>A0A1I7RTJ6_BURXY</name>
<dbReference type="SUPFAM" id="SSF50978">
    <property type="entry name" value="WD40 repeat-like"/>
    <property type="match status" value="1"/>
</dbReference>
<keyword evidence="2" id="KW-0677">Repeat</keyword>
<feature type="compositionally biased region" description="Basic residues" evidence="4">
    <location>
        <begin position="422"/>
        <end position="432"/>
    </location>
</feature>